<evidence type="ECO:0000313" key="5">
    <source>
        <dbReference type="Proteomes" id="UP000568380"/>
    </source>
</evidence>
<keyword evidence="5" id="KW-1185">Reference proteome</keyword>
<feature type="domain" description="HTH tetR-type" evidence="3">
    <location>
        <begin position="8"/>
        <end position="68"/>
    </location>
</feature>
<reference evidence="4 5" key="1">
    <citation type="submission" date="2020-08" db="EMBL/GenBank/DDBJ databases">
        <title>Genomic Encyclopedia of Type Strains, Phase IV (KMG-IV): sequencing the most valuable type-strain genomes for metagenomic binning, comparative biology and taxonomic classification.</title>
        <authorList>
            <person name="Goeker M."/>
        </authorList>
    </citation>
    <scope>NUCLEOTIDE SEQUENCE [LARGE SCALE GENOMIC DNA]</scope>
    <source>
        <strain evidence="4 5">DSM 45385</strain>
    </source>
</reference>
<dbReference type="GO" id="GO:0000976">
    <property type="term" value="F:transcription cis-regulatory region binding"/>
    <property type="evidence" value="ECO:0007669"/>
    <property type="project" value="TreeGrafter"/>
</dbReference>
<dbReference type="AlphaFoldDB" id="A0A7W8A4I5"/>
<evidence type="ECO:0000259" key="3">
    <source>
        <dbReference type="PROSITE" id="PS50977"/>
    </source>
</evidence>
<name>A0A7W8A4I5_9ACTN</name>
<evidence type="ECO:0000256" key="1">
    <source>
        <dbReference type="ARBA" id="ARBA00023125"/>
    </source>
</evidence>
<evidence type="ECO:0000313" key="4">
    <source>
        <dbReference type="EMBL" id="MBB5079364.1"/>
    </source>
</evidence>
<organism evidence="4 5">
    <name type="scientific">Nonomuraea endophytica</name>
    <dbReference type="NCBI Taxonomy" id="714136"/>
    <lineage>
        <taxon>Bacteria</taxon>
        <taxon>Bacillati</taxon>
        <taxon>Actinomycetota</taxon>
        <taxon>Actinomycetes</taxon>
        <taxon>Streptosporangiales</taxon>
        <taxon>Streptosporangiaceae</taxon>
        <taxon>Nonomuraea</taxon>
    </lineage>
</organism>
<dbReference type="PANTHER" id="PTHR30055:SF146">
    <property type="entry name" value="HTH-TYPE TRANSCRIPTIONAL DUAL REGULATOR CECR"/>
    <property type="match status" value="1"/>
</dbReference>
<dbReference type="GO" id="GO:0003700">
    <property type="term" value="F:DNA-binding transcription factor activity"/>
    <property type="evidence" value="ECO:0007669"/>
    <property type="project" value="TreeGrafter"/>
</dbReference>
<keyword evidence="1 2" id="KW-0238">DNA-binding</keyword>
<dbReference type="Proteomes" id="UP000568380">
    <property type="component" value="Unassembled WGS sequence"/>
</dbReference>
<dbReference type="PROSITE" id="PS01081">
    <property type="entry name" value="HTH_TETR_1"/>
    <property type="match status" value="1"/>
</dbReference>
<protein>
    <submittedName>
        <fullName evidence="4">AcrR family transcriptional regulator</fullName>
    </submittedName>
</protein>
<dbReference type="EMBL" id="JACHIN010000006">
    <property type="protein sequence ID" value="MBB5079364.1"/>
    <property type="molecule type" value="Genomic_DNA"/>
</dbReference>
<dbReference type="InterPro" id="IPR023772">
    <property type="entry name" value="DNA-bd_HTH_TetR-type_CS"/>
</dbReference>
<dbReference type="SUPFAM" id="SSF46689">
    <property type="entry name" value="Homeodomain-like"/>
    <property type="match status" value="1"/>
</dbReference>
<gene>
    <name evidence="4" type="ORF">HNR40_004850</name>
</gene>
<dbReference type="Pfam" id="PF00440">
    <property type="entry name" value="TetR_N"/>
    <property type="match status" value="1"/>
</dbReference>
<dbReference type="PROSITE" id="PS50977">
    <property type="entry name" value="HTH_TETR_2"/>
    <property type="match status" value="1"/>
</dbReference>
<sequence>MARARPAGQRRAQLLDAAEALMLRAGVESLTVDDVTAAAGVAKGTFYLHFSSKDDLVGALRDRYVERFAARQIQIAGSADGVERVERWMLAGIAEYLGDMRLHDVLFHSSARPERPGPNPAVEAIVALLADAGAAVPDPEATAVVLYHVMHGSADHVYHFPGDRERLMAEAARLCRALVTI</sequence>
<dbReference type="InterPro" id="IPR009057">
    <property type="entry name" value="Homeodomain-like_sf"/>
</dbReference>
<comment type="caution">
    <text evidence="4">The sequence shown here is derived from an EMBL/GenBank/DDBJ whole genome shotgun (WGS) entry which is preliminary data.</text>
</comment>
<dbReference type="InterPro" id="IPR050109">
    <property type="entry name" value="HTH-type_TetR-like_transc_reg"/>
</dbReference>
<dbReference type="InterPro" id="IPR001647">
    <property type="entry name" value="HTH_TetR"/>
</dbReference>
<dbReference type="Gene3D" id="1.10.357.10">
    <property type="entry name" value="Tetracycline Repressor, domain 2"/>
    <property type="match status" value="1"/>
</dbReference>
<dbReference type="PANTHER" id="PTHR30055">
    <property type="entry name" value="HTH-TYPE TRANSCRIPTIONAL REGULATOR RUTR"/>
    <property type="match status" value="1"/>
</dbReference>
<proteinExistence type="predicted"/>
<feature type="DNA-binding region" description="H-T-H motif" evidence="2">
    <location>
        <begin position="31"/>
        <end position="50"/>
    </location>
</feature>
<evidence type="ECO:0000256" key="2">
    <source>
        <dbReference type="PROSITE-ProRule" id="PRU00335"/>
    </source>
</evidence>
<dbReference type="PRINTS" id="PR00455">
    <property type="entry name" value="HTHTETR"/>
</dbReference>
<accession>A0A7W8A4I5</accession>
<dbReference type="RefSeq" id="WP_184964918.1">
    <property type="nucleotide sequence ID" value="NZ_JACHIN010000006.1"/>
</dbReference>